<dbReference type="RefSeq" id="WP_121376062.1">
    <property type="nucleotide sequence ID" value="NZ_RBLC01000001.1"/>
</dbReference>
<keyword evidence="2" id="KW-0732">Signal</keyword>
<keyword evidence="4" id="KW-1185">Reference proteome</keyword>
<dbReference type="Proteomes" id="UP000277579">
    <property type="component" value="Unassembled WGS sequence"/>
</dbReference>
<accession>A0A495MLD3</accession>
<gene>
    <name evidence="3" type="ORF">CLV94_1837</name>
</gene>
<feature type="signal peptide" evidence="2">
    <location>
        <begin position="1"/>
        <end position="27"/>
    </location>
</feature>
<evidence type="ECO:0000256" key="1">
    <source>
        <dbReference type="SAM" id="Coils"/>
    </source>
</evidence>
<proteinExistence type="predicted"/>
<name>A0A495MLD3_9FLAO</name>
<dbReference type="AlphaFoldDB" id="A0A495MLD3"/>
<protein>
    <submittedName>
        <fullName evidence="3">Uncharacterized protein</fullName>
    </submittedName>
</protein>
<dbReference type="InterPro" id="IPR011990">
    <property type="entry name" value="TPR-like_helical_dom_sf"/>
</dbReference>
<reference evidence="3 4" key="1">
    <citation type="submission" date="2018-10" db="EMBL/GenBank/DDBJ databases">
        <title>Genomic Encyclopedia of Archaeal and Bacterial Type Strains, Phase II (KMG-II): from individual species to whole genera.</title>
        <authorList>
            <person name="Goeker M."/>
        </authorList>
    </citation>
    <scope>NUCLEOTIDE SEQUENCE [LARGE SCALE GENOMIC DNA]</scope>
    <source>
        <strain evidence="3 4">DSM 29537</strain>
    </source>
</reference>
<dbReference type="EMBL" id="RBLC01000001">
    <property type="protein sequence ID" value="RKS26767.1"/>
    <property type="molecule type" value="Genomic_DNA"/>
</dbReference>
<organism evidence="3 4">
    <name type="scientific">Flavobacterium endophyticum</name>
    <dbReference type="NCBI Taxonomy" id="1540163"/>
    <lineage>
        <taxon>Bacteria</taxon>
        <taxon>Pseudomonadati</taxon>
        <taxon>Bacteroidota</taxon>
        <taxon>Flavobacteriia</taxon>
        <taxon>Flavobacteriales</taxon>
        <taxon>Flavobacteriaceae</taxon>
        <taxon>Flavobacterium</taxon>
    </lineage>
</organism>
<comment type="caution">
    <text evidence="3">The sequence shown here is derived from an EMBL/GenBank/DDBJ whole genome shotgun (WGS) entry which is preliminary data.</text>
</comment>
<dbReference type="OrthoDB" id="1522899at2"/>
<sequence length="463" mass="52348">MNKKISSSNRSVAFVFALLGFSFVAIAQNSECKNKIVAFEEFVQSNSYDQTLYSRWKELKQQCPTESESVYLIGEKILNQKIDQANTAEEKNPMISELMSVYDEHDKAFPNNKKGNRISKALLLYDNKTGSSKEIFAFLDKAFKMDNSEFTNPNVLNIYSELLVSQYQKKETELTLEQVLEKLDEISEKAQSELKKSSLVKENLSLKAQTEKLTSQEQGNLQNAKVSANELTLVMENLSARTDKLANCEILVSFYQKNFDKNAENALWLERVSDRLDAKKCKSDFYIKVSEKLYALSPSAKAAYNMGIISRNAKNKPQTIEYFTKSAQLQTDINKKAELYYLVATTYGYGDKVKAREFAKKALEVKPAFGKSYIFISQLYANSMKDCVGDNAFESKALYWLAAETAKKAGTVEPILKKSADDLAANYTKKAPSKEEISQAKRKSGEQISFKCWIGETVSIPKL</sequence>
<dbReference type="SUPFAM" id="SSF81901">
    <property type="entry name" value="HCP-like"/>
    <property type="match status" value="1"/>
</dbReference>
<keyword evidence="1" id="KW-0175">Coiled coil</keyword>
<dbReference type="Gene3D" id="1.25.40.10">
    <property type="entry name" value="Tetratricopeptide repeat domain"/>
    <property type="match status" value="1"/>
</dbReference>
<evidence type="ECO:0000256" key="2">
    <source>
        <dbReference type="SAM" id="SignalP"/>
    </source>
</evidence>
<evidence type="ECO:0000313" key="3">
    <source>
        <dbReference type="EMBL" id="RKS26767.1"/>
    </source>
</evidence>
<feature type="coiled-coil region" evidence="1">
    <location>
        <begin position="169"/>
        <end position="196"/>
    </location>
</feature>
<evidence type="ECO:0000313" key="4">
    <source>
        <dbReference type="Proteomes" id="UP000277579"/>
    </source>
</evidence>
<feature type="chain" id="PRO_5019839164" evidence="2">
    <location>
        <begin position="28"/>
        <end position="463"/>
    </location>
</feature>